<dbReference type="AlphaFoldDB" id="A0AAQ3L9K1"/>
<dbReference type="SUPFAM" id="SSF55347">
    <property type="entry name" value="Glyceraldehyde-3-phosphate dehydrogenase-like, C-terminal domain"/>
    <property type="match status" value="1"/>
</dbReference>
<dbReference type="GO" id="GO:0000166">
    <property type="term" value="F:nucleotide binding"/>
    <property type="evidence" value="ECO:0007669"/>
    <property type="project" value="InterPro"/>
</dbReference>
<dbReference type="Proteomes" id="UP001304300">
    <property type="component" value="Chromosome"/>
</dbReference>
<dbReference type="EMBL" id="CP136920">
    <property type="protein sequence ID" value="WOO40192.1"/>
    <property type="molecule type" value="Genomic_DNA"/>
</dbReference>
<keyword evidence="5" id="KW-1185">Reference proteome</keyword>
<dbReference type="KEGG" id="puo:RZN69_16345"/>
<dbReference type="PROSITE" id="PS51318">
    <property type="entry name" value="TAT"/>
    <property type="match status" value="1"/>
</dbReference>
<dbReference type="InterPro" id="IPR019546">
    <property type="entry name" value="TAT_signal_bac_arc"/>
</dbReference>
<sequence>MNEESSPVTKVESQSLNRFLSRRSFLRHGSMAGAGLVLGAPSILSAQAKNAPSDEIRVGFIGCGKQHQVLWDAMKNIPGLRYVAACDIMRDRVGGTFGRVKSAFGYNINRYLDAEDMLSKEKDLDVVFVATPDFWHAPHTIMALEAGCNVYCEKMMADSLEGARSMVAAMDRSGKLCQIGHQRRSNPRYLYTLNYLINGEQICGQIVNINGQWNRAVSSSQDIEVKPSILPDAKTLRKYGFNNGANGELTLDELRHRFLNWRWYKALSGGPISDLGAHQIDIFNWFMGSQPTSVMASGGNNYFKDREHFDNVMCVFEYDTPQGGARAFYQVLTTTSSGGGYYESFMGTEGTVKISEREAYSNIYREGGVSEAVAEKWDGLVARGILNKGSAGPAATSSDAVASYESAAPEEYLLPGALGKPPHQPHIENFIDSVRGKATLNCDARHALESEAPIYWVNPAAETKQTILFTDDHLHV</sequence>
<feature type="domain" description="GFO/IDH/MocA-like oxidoreductase" evidence="3">
    <location>
        <begin position="258"/>
        <end position="352"/>
    </location>
</feature>
<evidence type="ECO:0000256" key="1">
    <source>
        <dbReference type="ARBA" id="ARBA00023002"/>
    </source>
</evidence>
<evidence type="ECO:0000313" key="4">
    <source>
        <dbReference type="EMBL" id="WOO40192.1"/>
    </source>
</evidence>
<evidence type="ECO:0000313" key="5">
    <source>
        <dbReference type="Proteomes" id="UP001304300"/>
    </source>
</evidence>
<dbReference type="Gene3D" id="3.30.360.10">
    <property type="entry name" value="Dihydrodipicolinate Reductase, domain 2"/>
    <property type="match status" value="1"/>
</dbReference>
<dbReference type="Pfam" id="PF22725">
    <property type="entry name" value="GFO_IDH_MocA_C3"/>
    <property type="match status" value="1"/>
</dbReference>
<dbReference type="PANTHER" id="PTHR43818:SF11">
    <property type="entry name" value="BCDNA.GH03377"/>
    <property type="match status" value="1"/>
</dbReference>
<evidence type="ECO:0000259" key="2">
    <source>
        <dbReference type="Pfam" id="PF01408"/>
    </source>
</evidence>
<dbReference type="InterPro" id="IPR050463">
    <property type="entry name" value="Gfo/Idh/MocA_oxidrdct_glycsds"/>
</dbReference>
<dbReference type="Gene3D" id="3.40.50.720">
    <property type="entry name" value="NAD(P)-binding Rossmann-like Domain"/>
    <property type="match status" value="1"/>
</dbReference>
<gene>
    <name evidence="4" type="ORF">RZN69_16345</name>
</gene>
<organism evidence="4 5">
    <name type="scientific">Rubellicoccus peritrichatus</name>
    <dbReference type="NCBI Taxonomy" id="3080537"/>
    <lineage>
        <taxon>Bacteria</taxon>
        <taxon>Pseudomonadati</taxon>
        <taxon>Verrucomicrobiota</taxon>
        <taxon>Opitutia</taxon>
        <taxon>Puniceicoccales</taxon>
        <taxon>Cerasicoccaceae</taxon>
        <taxon>Rubellicoccus</taxon>
    </lineage>
</organism>
<dbReference type="InterPro" id="IPR036291">
    <property type="entry name" value="NAD(P)-bd_dom_sf"/>
</dbReference>
<dbReference type="GO" id="GO:0016491">
    <property type="term" value="F:oxidoreductase activity"/>
    <property type="evidence" value="ECO:0007669"/>
    <property type="project" value="UniProtKB-KW"/>
</dbReference>
<dbReference type="PANTHER" id="PTHR43818">
    <property type="entry name" value="BCDNA.GH03377"/>
    <property type="match status" value="1"/>
</dbReference>
<dbReference type="SUPFAM" id="SSF51735">
    <property type="entry name" value="NAD(P)-binding Rossmann-fold domains"/>
    <property type="match status" value="1"/>
</dbReference>
<proteinExistence type="predicted"/>
<dbReference type="RefSeq" id="WP_317832333.1">
    <property type="nucleotide sequence ID" value="NZ_CP136920.1"/>
</dbReference>
<dbReference type="InterPro" id="IPR055170">
    <property type="entry name" value="GFO_IDH_MocA-like_dom"/>
</dbReference>
<evidence type="ECO:0000259" key="3">
    <source>
        <dbReference type="Pfam" id="PF22725"/>
    </source>
</evidence>
<dbReference type="Pfam" id="PF01408">
    <property type="entry name" value="GFO_IDH_MocA"/>
    <property type="match status" value="1"/>
</dbReference>
<accession>A0AAQ3L9K1</accession>
<keyword evidence="1" id="KW-0560">Oxidoreductase</keyword>
<name>A0AAQ3L9K1_9BACT</name>
<dbReference type="InterPro" id="IPR000683">
    <property type="entry name" value="Gfo/Idh/MocA-like_OxRdtase_N"/>
</dbReference>
<protein>
    <submittedName>
        <fullName evidence="4">Gfo/Idh/MocA family oxidoreductase</fullName>
    </submittedName>
</protein>
<feature type="domain" description="Gfo/Idh/MocA-like oxidoreductase N-terminal" evidence="2">
    <location>
        <begin position="56"/>
        <end position="181"/>
    </location>
</feature>
<reference evidence="4 5" key="1">
    <citation type="submission" date="2023-10" db="EMBL/GenBank/DDBJ databases">
        <title>Rubellicoccus peritrichatus gen. nov., sp. nov., isolated from an algae of coral reef tank.</title>
        <authorList>
            <person name="Luo J."/>
        </authorList>
    </citation>
    <scope>NUCLEOTIDE SEQUENCE [LARGE SCALE GENOMIC DNA]</scope>
    <source>
        <strain evidence="4 5">CR14</strain>
    </source>
</reference>
<dbReference type="InterPro" id="IPR006311">
    <property type="entry name" value="TAT_signal"/>
</dbReference>
<dbReference type="NCBIfam" id="TIGR01409">
    <property type="entry name" value="TAT_signal_seq"/>
    <property type="match status" value="1"/>
</dbReference>